<evidence type="ECO:0000259" key="10">
    <source>
        <dbReference type="PROSITE" id="PS51873"/>
    </source>
</evidence>
<sequence length="813" mass="90750">MVLSLSVPSFSRSSRSTEPPRPADNANPNASTQPQPQPQNRRRVSTAGSSSSSSSNRSLWKSPLPRASASSPSYHSITLEALRNNPFGSTSRSRSVQISSEEVEEQRREQEELNDALEHLARVFPDVRIEVFRELLVRFDGQSRLQVCVEQLLRHKKEWVAGRWNIPDGQAQDQTEREEGDGHKHDRATLAHHAAIAETLVPPEERFRSEEYRLAVRIALGREFSGLNKSTIDAVLAEVNFSYFRARPTLRDLARRTWRATFNSIFPSFKRKKDKDEHPLLSWHRRSDGESVPRLKETGSVELDEELHDLLVAPVLLQRREEQESSDFRFASELNEKEAQEADALYECECCFADVTFEQVATCSINAHIICYHCIQRTISEALFGQGWGKSVDLCHSTLKCIAPLSVGACDGCLHPQIVRQAVLLDTAGEETYRKFEDRLASETLLKSQLKLIRCPFCSYAEADPVYHPSARGIGWRFRRDGGVISSILMTLLILDIIPLLIPFLLILLLLDPPSAKSIFNNAIRHLCLKIRPKRFTCANPSCQRTSCMSCQKSWQDPHVCHEPLLLDLRATVEAARTAAVKRTCPRCGLSFVKSSGCNKLTCVCGYSMCYLCRKALGPPIQPTAQQGRPRGAGALDGAAENNADEFPVGNFDEDEFEEPEGYKHFCEHFRINPGSRCTECTKCDLYQAEDEEAVARRAGEKAEREWLLRQGASGPDSGSGSGSIGENKNGISTSAVSAMGLRNVNQDLSAGVDGTSGSSRGGGSSNVLWGDFGSKKPWSYWLGDVWVDGRWKLEGQFFVDWIVEQVVVIEDV</sequence>
<evidence type="ECO:0000313" key="11">
    <source>
        <dbReference type="EMBL" id="OQE16783.1"/>
    </source>
</evidence>
<feature type="transmembrane region" description="Helical" evidence="9">
    <location>
        <begin position="488"/>
        <end position="511"/>
    </location>
</feature>
<dbReference type="Pfam" id="PF26112">
    <property type="entry name" value="UBA_RNF216"/>
    <property type="match status" value="1"/>
</dbReference>
<dbReference type="AlphaFoldDB" id="A0A1V6ST65"/>
<evidence type="ECO:0000256" key="9">
    <source>
        <dbReference type="SAM" id="Phobius"/>
    </source>
</evidence>
<keyword evidence="9" id="KW-0472">Membrane</keyword>
<keyword evidence="7" id="KW-0862">Zinc</keyword>
<feature type="compositionally biased region" description="Low complexity" evidence="8">
    <location>
        <begin position="1"/>
        <end position="34"/>
    </location>
</feature>
<evidence type="ECO:0000256" key="2">
    <source>
        <dbReference type="ARBA" id="ARBA00022679"/>
    </source>
</evidence>
<protein>
    <recommendedName>
        <fullName evidence="10">RING-type domain-containing protein</fullName>
    </recommendedName>
</protein>
<dbReference type="STRING" id="303698.A0A1V6ST65"/>
<proteinExistence type="predicted"/>
<keyword evidence="6" id="KW-0833">Ubl conjugation pathway</keyword>
<feature type="region of interest" description="Disordered" evidence="8">
    <location>
        <begin position="706"/>
        <end position="730"/>
    </location>
</feature>
<evidence type="ECO:0000313" key="12">
    <source>
        <dbReference type="Proteomes" id="UP000191285"/>
    </source>
</evidence>
<keyword evidence="3" id="KW-0479">Metal-binding</keyword>
<dbReference type="Gene3D" id="1.20.120.1750">
    <property type="match status" value="1"/>
</dbReference>
<keyword evidence="5" id="KW-0863">Zinc-finger</keyword>
<feature type="region of interest" description="Disordered" evidence="8">
    <location>
        <begin position="1"/>
        <end position="72"/>
    </location>
</feature>
<evidence type="ECO:0000256" key="4">
    <source>
        <dbReference type="ARBA" id="ARBA00022737"/>
    </source>
</evidence>
<dbReference type="InterPro" id="IPR047546">
    <property type="entry name" value="Rcat_RBR_RNF216"/>
</dbReference>
<dbReference type="Pfam" id="PF26200">
    <property type="entry name" value="Rcat_RNF216"/>
    <property type="match status" value="2"/>
</dbReference>
<evidence type="ECO:0000256" key="8">
    <source>
        <dbReference type="SAM" id="MobiDB-lite"/>
    </source>
</evidence>
<reference evidence="12" key="1">
    <citation type="journal article" date="2017" name="Nat. Microbiol.">
        <title>Global analysis of biosynthetic gene clusters reveals vast potential of secondary metabolite production in Penicillium species.</title>
        <authorList>
            <person name="Nielsen J.C."/>
            <person name="Grijseels S."/>
            <person name="Prigent S."/>
            <person name="Ji B."/>
            <person name="Dainat J."/>
            <person name="Nielsen K.F."/>
            <person name="Frisvad J.C."/>
            <person name="Workman M."/>
            <person name="Nielsen J."/>
        </authorList>
    </citation>
    <scope>NUCLEOTIDE SEQUENCE [LARGE SCALE GENOMIC DNA]</scope>
    <source>
        <strain evidence="12">IBT 24891</strain>
    </source>
</reference>
<feature type="domain" description="RING-type" evidence="10">
    <location>
        <begin position="344"/>
        <end position="639"/>
    </location>
</feature>
<dbReference type="GO" id="GO:0008270">
    <property type="term" value="F:zinc ion binding"/>
    <property type="evidence" value="ECO:0007669"/>
    <property type="project" value="UniProtKB-KW"/>
</dbReference>
<accession>A0A1V6ST65</accession>
<dbReference type="OrthoDB" id="10009520at2759"/>
<keyword evidence="12" id="KW-1185">Reference proteome</keyword>
<feature type="compositionally biased region" description="Basic and acidic residues" evidence="8">
    <location>
        <begin position="174"/>
        <end position="184"/>
    </location>
</feature>
<feature type="region of interest" description="Disordered" evidence="8">
    <location>
        <begin position="84"/>
        <end position="110"/>
    </location>
</feature>
<comment type="caution">
    <text evidence="11">The sequence shown here is derived from an EMBL/GenBank/DDBJ whole genome shotgun (WGS) entry which is preliminary data.</text>
</comment>
<dbReference type="InterPro" id="IPR047544">
    <property type="entry name" value="RING-HC_RBR_RNF216"/>
</dbReference>
<comment type="pathway">
    <text evidence="1">Protein modification; protein ubiquitination.</text>
</comment>
<dbReference type="GO" id="GO:0016740">
    <property type="term" value="F:transferase activity"/>
    <property type="evidence" value="ECO:0007669"/>
    <property type="project" value="UniProtKB-KW"/>
</dbReference>
<dbReference type="PANTHER" id="PTHR22770">
    <property type="entry name" value="UBIQUITIN CONJUGATING ENZYME 7 INTERACTING PROTEIN-RELATED"/>
    <property type="match status" value="1"/>
</dbReference>
<dbReference type="InterPro" id="IPR044066">
    <property type="entry name" value="TRIAD_supradom"/>
</dbReference>
<evidence type="ECO:0000256" key="6">
    <source>
        <dbReference type="ARBA" id="ARBA00022786"/>
    </source>
</evidence>
<evidence type="ECO:0000256" key="7">
    <source>
        <dbReference type="ARBA" id="ARBA00022833"/>
    </source>
</evidence>
<dbReference type="Proteomes" id="UP000191285">
    <property type="component" value="Unassembled WGS sequence"/>
</dbReference>
<name>A0A1V6ST65_9EURO</name>
<evidence type="ECO:0000256" key="1">
    <source>
        <dbReference type="ARBA" id="ARBA00004906"/>
    </source>
</evidence>
<evidence type="ECO:0000256" key="3">
    <source>
        <dbReference type="ARBA" id="ARBA00022723"/>
    </source>
</evidence>
<dbReference type="SUPFAM" id="SSF57850">
    <property type="entry name" value="RING/U-box"/>
    <property type="match status" value="1"/>
</dbReference>
<feature type="compositionally biased region" description="Low complexity" evidence="8">
    <location>
        <begin position="45"/>
        <end position="72"/>
    </location>
</feature>
<dbReference type="PANTHER" id="PTHR22770:SF42">
    <property type="entry name" value="FINGER PROTEIN (ZIN), PUTATIVE (AFU_ORTHOLOGUE AFUA_4G03910)-RELATED"/>
    <property type="match status" value="1"/>
</dbReference>
<keyword evidence="9" id="KW-0812">Transmembrane</keyword>
<feature type="region of interest" description="Disordered" evidence="8">
    <location>
        <begin position="165"/>
        <end position="184"/>
    </location>
</feature>
<dbReference type="EMBL" id="MLKD01000023">
    <property type="protein sequence ID" value="OQE16783.1"/>
    <property type="molecule type" value="Genomic_DNA"/>
</dbReference>
<gene>
    <name evidence="11" type="ORF">PENSTE_c023G09130</name>
</gene>
<dbReference type="InterPro" id="IPR058758">
    <property type="entry name" value="UBA_RNF216"/>
</dbReference>
<evidence type="ECO:0000256" key="5">
    <source>
        <dbReference type="ARBA" id="ARBA00022771"/>
    </source>
</evidence>
<dbReference type="PROSITE" id="PS51873">
    <property type="entry name" value="TRIAD"/>
    <property type="match status" value="1"/>
</dbReference>
<keyword evidence="4" id="KW-0677">Repeat</keyword>
<dbReference type="InterPro" id="IPR051628">
    <property type="entry name" value="LUBAC_E3_Ligases"/>
</dbReference>
<dbReference type="CDD" id="cd20353">
    <property type="entry name" value="Rcat_RBR_RNF216"/>
    <property type="match status" value="1"/>
</dbReference>
<feature type="region of interest" description="Disordered" evidence="8">
    <location>
        <begin position="623"/>
        <end position="655"/>
    </location>
</feature>
<keyword evidence="9" id="KW-1133">Transmembrane helix</keyword>
<dbReference type="CDD" id="cd16630">
    <property type="entry name" value="RING-HC_RBR_RNF216"/>
    <property type="match status" value="1"/>
</dbReference>
<organism evidence="11 12">
    <name type="scientific">Penicillium steckii</name>
    <dbReference type="NCBI Taxonomy" id="303698"/>
    <lineage>
        <taxon>Eukaryota</taxon>
        <taxon>Fungi</taxon>
        <taxon>Dikarya</taxon>
        <taxon>Ascomycota</taxon>
        <taxon>Pezizomycotina</taxon>
        <taxon>Eurotiomycetes</taxon>
        <taxon>Eurotiomycetidae</taxon>
        <taxon>Eurotiales</taxon>
        <taxon>Aspergillaceae</taxon>
        <taxon>Penicillium</taxon>
    </lineage>
</organism>
<keyword evidence="2" id="KW-0808">Transferase</keyword>
<feature type="compositionally biased region" description="Low complexity" evidence="8">
    <location>
        <begin position="91"/>
        <end position="100"/>
    </location>
</feature>
<dbReference type="Pfam" id="PF26191">
    <property type="entry name" value="RING-HC_RBR_RNF216"/>
    <property type="match status" value="1"/>
</dbReference>